<feature type="domain" description="ACP-type MB" evidence="6">
    <location>
        <begin position="147"/>
        <end position="178"/>
    </location>
</feature>
<dbReference type="SUPFAM" id="SSF54631">
    <property type="entry name" value="CBS-domain pair"/>
    <property type="match status" value="1"/>
</dbReference>
<reference evidence="7" key="1">
    <citation type="journal article" date="2020" name="ISME J.">
        <title>Gammaproteobacteria mediating utilization of methyl-, sulfur- and petroleum organic compounds in deep ocean hydrothermal plumes.</title>
        <authorList>
            <person name="Zhou Z."/>
            <person name="Liu Y."/>
            <person name="Pan J."/>
            <person name="Cron B.R."/>
            <person name="Toner B.M."/>
            <person name="Anantharaman K."/>
            <person name="Breier J.A."/>
            <person name="Dick G.J."/>
            <person name="Li M."/>
        </authorList>
    </citation>
    <scope>NUCLEOTIDE SEQUENCE</scope>
    <source>
        <strain evidence="7">SZUA-1453</strain>
        <strain evidence="8">SZUA-1471</strain>
    </source>
</reference>
<evidence type="ECO:0000259" key="6">
    <source>
        <dbReference type="PROSITE" id="PS51901"/>
    </source>
</evidence>
<gene>
    <name evidence="7" type="ORF">EYH15_01195</name>
    <name evidence="8" type="ORF">EYH21_05030</name>
</gene>
<dbReference type="EMBL" id="DQUI01000025">
    <property type="protein sequence ID" value="HIP84095.1"/>
    <property type="molecule type" value="Genomic_DNA"/>
</dbReference>
<feature type="binding site" evidence="4">
    <location>
        <position position="152"/>
    </location>
    <ligand>
        <name>Fe cation</name>
        <dbReference type="ChEBI" id="CHEBI:24875"/>
    </ligand>
</feature>
<name>A0A832ZGP3_9EURY</name>
<dbReference type="PROSITE" id="PS51901">
    <property type="entry name" value="ACP_MB"/>
    <property type="match status" value="1"/>
</dbReference>
<dbReference type="InterPro" id="IPR044065">
    <property type="entry name" value="ACP_MB"/>
</dbReference>
<keyword evidence="4" id="KW-0862">Zinc</keyword>
<evidence type="ECO:0000313" key="8">
    <source>
        <dbReference type="EMBL" id="HIP91641.1"/>
    </source>
</evidence>
<evidence type="ECO:0000259" key="5">
    <source>
        <dbReference type="PROSITE" id="PS51371"/>
    </source>
</evidence>
<proteinExistence type="predicted"/>
<dbReference type="Proteomes" id="UP000618343">
    <property type="component" value="Unassembled WGS sequence"/>
</dbReference>
<feature type="binding site" evidence="4">
    <location>
        <position position="155"/>
    </location>
    <ligand>
        <name>Zn(2+)</name>
        <dbReference type="ChEBI" id="CHEBI:29105"/>
    </ligand>
</feature>
<keyword evidence="2 3" id="KW-0129">CBS domain</keyword>
<evidence type="ECO:0000256" key="1">
    <source>
        <dbReference type="ARBA" id="ARBA00022737"/>
    </source>
</evidence>
<sequence length="178" mass="19631">MSVSEVMSSPVETVKLNATAYDAANILKNKEIGCLVVVDDTMEPVGLITEKDLVNKVVARNLKSKEVLIKDIVSPKLISISPKATIIEAAKLMARKNIKRLPVIEKGKLLGIITVSDIVSVSPKIFEIMVEVSKIRDEEEYPKEQGYIYGVCEGCGNQGRLKYVNGRYLCESCIDNDI</sequence>
<dbReference type="PROSITE" id="PS51371">
    <property type="entry name" value="CBS"/>
    <property type="match status" value="2"/>
</dbReference>
<organism evidence="7 9">
    <name type="scientific">Methanothermococcus okinawensis</name>
    <dbReference type="NCBI Taxonomy" id="155863"/>
    <lineage>
        <taxon>Archaea</taxon>
        <taxon>Methanobacteriati</taxon>
        <taxon>Methanobacteriota</taxon>
        <taxon>Methanomada group</taxon>
        <taxon>Methanococci</taxon>
        <taxon>Methanococcales</taxon>
        <taxon>Methanococcaceae</taxon>
        <taxon>Methanothermococcus</taxon>
    </lineage>
</organism>
<dbReference type="Proteomes" id="UP000643554">
    <property type="component" value="Unassembled WGS sequence"/>
</dbReference>
<feature type="binding site" evidence="4">
    <location>
        <position position="173"/>
    </location>
    <ligand>
        <name>Fe cation</name>
        <dbReference type="ChEBI" id="CHEBI:24875"/>
    </ligand>
</feature>
<feature type="binding site" evidence="4">
    <location>
        <position position="170"/>
    </location>
    <ligand>
        <name>Zn(2+)</name>
        <dbReference type="ChEBI" id="CHEBI:29105"/>
    </ligand>
</feature>
<dbReference type="GO" id="GO:0046872">
    <property type="term" value="F:metal ion binding"/>
    <property type="evidence" value="ECO:0007669"/>
    <property type="project" value="UniProtKB-KW"/>
</dbReference>
<feature type="binding site" evidence="4">
    <location>
        <position position="173"/>
    </location>
    <ligand>
        <name>Zn(2+)</name>
        <dbReference type="ChEBI" id="CHEBI:29105"/>
    </ligand>
</feature>
<evidence type="ECO:0000313" key="9">
    <source>
        <dbReference type="Proteomes" id="UP000643554"/>
    </source>
</evidence>
<protein>
    <submittedName>
        <fullName evidence="7">CBS domain-containing protein</fullName>
    </submittedName>
</protein>
<feature type="domain" description="CBS" evidence="5">
    <location>
        <begin position="73"/>
        <end position="128"/>
    </location>
</feature>
<feature type="binding site" evidence="4">
    <location>
        <position position="170"/>
    </location>
    <ligand>
        <name>Fe cation</name>
        <dbReference type="ChEBI" id="CHEBI:24875"/>
    </ligand>
</feature>
<dbReference type="PANTHER" id="PTHR43080:SF2">
    <property type="entry name" value="CBS DOMAIN-CONTAINING PROTEIN"/>
    <property type="match status" value="1"/>
</dbReference>
<keyword evidence="4" id="KW-0408">Iron</keyword>
<feature type="domain" description="CBS" evidence="5">
    <location>
        <begin position="7"/>
        <end position="64"/>
    </location>
</feature>
<dbReference type="EMBL" id="DQUO01000062">
    <property type="protein sequence ID" value="HIP91641.1"/>
    <property type="molecule type" value="Genomic_DNA"/>
</dbReference>
<dbReference type="PANTHER" id="PTHR43080">
    <property type="entry name" value="CBS DOMAIN-CONTAINING PROTEIN CBSX3, MITOCHONDRIAL"/>
    <property type="match status" value="1"/>
</dbReference>
<dbReference type="Pfam" id="PF00571">
    <property type="entry name" value="CBS"/>
    <property type="match status" value="2"/>
</dbReference>
<dbReference type="Gene3D" id="3.10.580.10">
    <property type="entry name" value="CBS-domain"/>
    <property type="match status" value="1"/>
</dbReference>
<evidence type="ECO:0000256" key="3">
    <source>
        <dbReference type="PROSITE-ProRule" id="PRU00703"/>
    </source>
</evidence>
<comment type="caution">
    <text evidence="7">The sequence shown here is derived from an EMBL/GenBank/DDBJ whole genome shotgun (WGS) entry which is preliminary data.</text>
</comment>
<dbReference type="InterPro" id="IPR051257">
    <property type="entry name" value="Diverse_CBS-Domain"/>
</dbReference>
<dbReference type="AlphaFoldDB" id="A0A832ZGP3"/>
<keyword evidence="1" id="KW-0677">Repeat</keyword>
<feature type="binding site" evidence="4">
    <location>
        <position position="152"/>
    </location>
    <ligand>
        <name>Zn(2+)</name>
        <dbReference type="ChEBI" id="CHEBI:29105"/>
    </ligand>
</feature>
<dbReference type="InterPro" id="IPR046342">
    <property type="entry name" value="CBS_dom_sf"/>
</dbReference>
<accession>A0A832ZGP3</accession>
<dbReference type="InterPro" id="IPR000644">
    <property type="entry name" value="CBS_dom"/>
</dbReference>
<evidence type="ECO:0000313" key="7">
    <source>
        <dbReference type="EMBL" id="HIP84095.1"/>
    </source>
</evidence>
<feature type="binding site" evidence="4">
    <location>
        <position position="155"/>
    </location>
    <ligand>
        <name>Fe cation</name>
        <dbReference type="ChEBI" id="CHEBI:24875"/>
    </ligand>
</feature>
<evidence type="ECO:0000256" key="4">
    <source>
        <dbReference type="PROSITE-ProRule" id="PRU01249"/>
    </source>
</evidence>
<evidence type="ECO:0000256" key="2">
    <source>
        <dbReference type="ARBA" id="ARBA00023122"/>
    </source>
</evidence>
<keyword evidence="4" id="KW-0479">Metal-binding</keyword>
<dbReference type="SMART" id="SM00116">
    <property type="entry name" value="CBS"/>
    <property type="match status" value="2"/>
</dbReference>